<reference evidence="3 4" key="1">
    <citation type="submission" date="2018-01" db="EMBL/GenBank/DDBJ databases">
        <title>Co-occurrence of chitin degradation, pigmentation and bioactivity in marine Pseudoalteromonas.</title>
        <authorList>
            <person name="Paulsen S."/>
            <person name="Gram L."/>
            <person name="Machado H."/>
        </authorList>
    </citation>
    <scope>NUCLEOTIDE SEQUENCE [LARGE SCALE GENOMIC DNA]</scope>
    <source>
        <strain evidence="3 4">S3663</strain>
    </source>
</reference>
<dbReference type="CDD" id="cd03811">
    <property type="entry name" value="GT4_GT28_WabH-like"/>
    <property type="match status" value="1"/>
</dbReference>
<proteinExistence type="predicted"/>
<name>A0A5R9PWM9_9GAMM</name>
<evidence type="ECO:0000259" key="2">
    <source>
        <dbReference type="Pfam" id="PF13439"/>
    </source>
</evidence>
<evidence type="ECO:0000259" key="1">
    <source>
        <dbReference type="Pfam" id="PF00534"/>
    </source>
</evidence>
<dbReference type="InterPro" id="IPR028098">
    <property type="entry name" value="Glyco_trans_4-like_N"/>
</dbReference>
<dbReference type="GO" id="GO:1901135">
    <property type="term" value="P:carbohydrate derivative metabolic process"/>
    <property type="evidence" value="ECO:0007669"/>
    <property type="project" value="UniProtKB-ARBA"/>
</dbReference>
<organism evidence="3 4">
    <name type="scientific">Pseudoalteromonas phenolica</name>
    <dbReference type="NCBI Taxonomy" id="161398"/>
    <lineage>
        <taxon>Bacteria</taxon>
        <taxon>Pseudomonadati</taxon>
        <taxon>Pseudomonadota</taxon>
        <taxon>Gammaproteobacteria</taxon>
        <taxon>Alteromonadales</taxon>
        <taxon>Pseudoalteromonadaceae</taxon>
        <taxon>Pseudoalteromonas</taxon>
    </lineage>
</organism>
<evidence type="ECO:0000313" key="4">
    <source>
        <dbReference type="Proteomes" id="UP000309186"/>
    </source>
</evidence>
<gene>
    <name evidence="3" type="ORF">C1E24_19720</name>
</gene>
<feature type="domain" description="Glycosyl transferase family 1" evidence="1">
    <location>
        <begin position="185"/>
        <end position="326"/>
    </location>
</feature>
<evidence type="ECO:0008006" key="5">
    <source>
        <dbReference type="Google" id="ProtNLM"/>
    </source>
</evidence>
<dbReference type="GO" id="GO:0016757">
    <property type="term" value="F:glycosyltransferase activity"/>
    <property type="evidence" value="ECO:0007669"/>
    <property type="project" value="InterPro"/>
</dbReference>
<sequence length="353" mass="39679">MKLLFVLESFEMGGVERVTLQLLRALSKNTSISLYVLCENPVGEFADSFDSEFKCFHLKGMHYFSKAKAFSGLVNEIQPDHVIFTKGGLSKYRFRFSNPKKIKYTAVQHVPIKLPETSVIKNIVRRLAAVIFYHSIDKVVSVSEGIREGLIKSLFLSTEKVITVYNPVLDSNITILANEDVEYNDFYVCVGRLHFQKGYDLLIRIVSKLKITRPSIKVIVLGDGPERNYLKAKILSEGLQDNIILHGSTDNPFKYIKASKGILLPSRWEGLPTVLVEAAYLGKQMVAFDCKHGPKELTNNGKAGYLISQGDVDGFVNAVLKIENNEFLPSPNTQDFMLAKAASNYIKVFEKIK</sequence>
<comment type="caution">
    <text evidence="3">The sequence shown here is derived from an EMBL/GenBank/DDBJ whole genome shotgun (WGS) entry which is preliminary data.</text>
</comment>
<dbReference type="RefSeq" id="WP_138484420.1">
    <property type="nucleotide sequence ID" value="NZ_PPSW01000045.1"/>
</dbReference>
<dbReference type="SUPFAM" id="SSF53756">
    <property type="entry name" value="UDP-Glycosyltransferase/glycogen phosphorylase"/>
    <property type="match status" value="1"/>
</dbReference>
<dbReference type="PANTHER" id="PTHR12526:SF630">
    <property type="entry name" value="GLYCOSYLTRANSFERASE"/>
    <property type="match status" value="1"/>
</dbReference>
<dbReference type="EMBL" id="PPSW01000045">
    <property type="protein sequence ID" value="TLX45310.1"/>
    <property type="molecule type" value="Genomic_DNA"/>
</dbReference>
<protein>
    <recommendedName>
        <fullName evidence="5">Glycosyltransferase</fullName>
    </recommendedName>
</protein>
<dbReference type="Pfam" id="PF00534">
    <property type="entry name" value="Glycos_transf_1"/>
    <property type="match status" value="1"/>
</dbReference>
<dbReference type="OrthoDB" id="9792269at2"/>
<dbReference type="InterPro" id="IPR001296">
    <property type="entry name" value="Glyco_trans_1"/>
</dbReference>
<dbReference type="Gene3D" id="3.40.50.2000">
    <property type="entry name" value="Glycogen Phosphorylase B"/>
    <property type="match status" value="2"/>
</dbReference>
<feature type="domain" description="Glycosyltransferase subfamily 4-like N-terminal" evidence="2">
    <location>
        <begin position="12"/>
        <end position="168"/>
    </location>
</feature>
<dbReference type="Pfam" id="PF13439">
    <property type="entry name" value="Glyco_transf_4"/>
    <property type="match status" value="1"/>
</dbReference>
<evidence type="ECO:0000313" key="3">
    <source>
        <dbReference type="EMBL" id="TLX45310.1"/>
    </source>
</evidence>
<dbReference type="AlphaFoldDB" id="A0A5R9PWM9"/>
<dbReference type="Proteomes" id="UP000309186">
    <property type="component" value="Unassembled WGS sequence"/>
</dbReference>
<accession>A0A5R9PWM9</accession>
<dbReference type="PANTHER" id="PTHR12526">
    <property type="entry name" value="GLYCOSYLTRANSFERASE"/>
    <property type="match status" value="1"/>
</dbReference>